<comment type="subunit">
    <text evidence="7">Homoheptamer.</text>
</comment>
<dbReference type="Gene3D" id="3.30.70.100">
    <property type="match status" value="1"/>
</dbReference>
<feature type="transmembrane region" description="Helical" evidence="7">
    <location>
        <begin position="60"/>
        <end position="82"/>
    </location>
</feature>
<dbReference type="Proteomes" id="UP001069802">
    <property type="component" value="Unassembled WGS sequence"/>
</dbReference>
<keyword evidence="3" id="KW-1003">Cell membrane</keyword>
<dbReference type="Pfam" id="PF21082">
    <property type="entry name" value="MS_channel_3rd"/>
    <property type="match status" value="1"/>
</dbReference>
<name>A0ABT4LK51_9PROT</name>
<dbReference type="InterPro" id="IPR006685">
    <property type="entry name" value="MscS_channel_2nd"/>
</dbReference>
<evidence type="ECO:0000256" key="2">
    <source>
        <dbReference type="ARBA" id="ARBA00008017"/>
    </source>
</evidence>
<keyword evidence="7" id="KW-0997">Cell inner membrane</keyword>
<evidence type="ECO:0000256" key="7">
    <source>
        <dbReference type="RuleBase" id="RU369025"/>
    </source>
</evidence>
<dbReference type="InterPro" id="IPR023408">
    <property type="entry name" value="MscS_beta-dom_sf"/>
</dbReference>
<keyword evidence="11" id="KW-1185">Reference proteome</keyword>
<dbReference type="EMBL" id="JAPWGY010000003">
    <property type="protein sequence ID" value="MCZ4281473.1"/>
    <property type="molecule type" value="Genomic_DNA"/>
</dbReference>
<dbReference type="InterPro" id="IPR011014">
    <property type="entry name" value="MscS_channel_TM-2"/>
</dbReference>
<evidence type="ECO:0000256" key="4">
    <source>
        <dbReference type="ARBA" id="ARBA00022692"/>
    </source>
</evidence>
<dbReference type="SUPFAM" id="SSF82689">
    <property type="entry name" value="Mechanosensitive channel protein MscS (YggB), C-terminal domain"/>
    <property type="match status" value="1"/>
</dbReference>
<comment type="similarity">
    <text evidence="2 7">Belongs to the MscS (TC 1.A.23) family.</text>
</comment>
<dbReference type="InterPro" id="IPR010920">
    <property type="entry name" value="LSM_dom_sf"/>
</dbReference>
<dbReference type="PANTHER" id="PTHR30221:SF1">
    <property type="entry name" value="SMALL-CONDUCTANCE MECHANOSENSITIVE CHANNEL"/>
    <property type="match status" value="1"/>
</dbReference>
<evidence type="ECO:0000256" key="3">
    <source>
        <dbReference type="ARBA" id="ARBA00022475"/>
    </source>
</evidence>
<evidence type="ECO:0000259" key="8">
    <source>
        <dbReference type="Pfam" id="PF00924"/>
    </source>
</evidence>
<proteinExistence type="inferred from homology"/>
<evidence type="ECO:0000256" key="1">
    <source>
        <dbReference type="ARBA" id="ARBA00004651"/>
    </source>
</evidence>
<keyword evidence="4 7" id="KW-0812">Transmembrane</keyword>
<keyword evidence="7" id="KW-0813">Transport</keyword>
<comment type="caution">
    <text evidence="10">The sequence shown here is derived from an EMBL/GenBank/DDBJ whole genome shotgun (WGS) entry which is preliminary data.</text>
</comment>
<dbReference type="Pfam" id="PF00924">
    <property type="entry name" value="MS_channel_2nd"/>
    <property type="match status" value="1"/>
</dbReference>
<keyword evidence="6 7" id="KW-0472">Membrane</keyword>
<keyword evidence="5 7" id="KW-1133">Transmembrane helix</keyword>
<dbReference type="InterPro" id="IPR049278">
    <property type="entry name" value="MS_channel_C"/>
</dbReference>
<comment type="subcellular location">
    <subcellularLocation>
        <location evidence="7">Cell inner membrane</location>
        <topology evidence="7">Multi-pass membrane protein</topology>
    </subcellularLocation>
    <subcellularLocation>
        <location evidence="1">Cell membrane</location>
        <topology evidence="1">Multi-pass membrane protein</topology>
    </subcellularLocation>
</comment>
<keyword evidence="7" id="KW-0407">Ion channel</keyword>
<evidence type="ECO:0000256" key="6">
    <source>
        <dbReference type="ARBA" id="ARBA00023136"/>
    </source>
</evidence>
<organism evidence="10 11">
    <name type="scientific">Kiloniella laminariae</name>
    <dbReference type="NCBI Taxonomy" id="454162"/>
    <lineage>
        <taxon>Bacteria</taxon>
        <taxon>Pseudomonadati</taxon>
        <taxon>Pseudomonadota</taxon>
        <taxon>Alphaproteobacteria</taxon>
        <taxon>Rhodospirillales</taxon>
        <taxon>Kiloniellaceae</taxon>
        <taxon>Kiloniella</taxon>
    </lineage>
</organism>
<dbReference type="SUPFAM" id="SSF82861">
    <property type="entry name" value="Mechanosensitive channel protein MscS (YggB), transmembrane region"/>
    <property type="match status" value="1"/>
</dbReference>
<sequence length="282" mass="30070">MDEELRTVQALVEKLIEFSVAYGFQILGGIIVLLIGLKVASWMGRKVSGLCLKKDLDQTLALFIGNIVKLVIVAFVIIITLGNFGISTAPLIALAGASAFGATLALQGPLSNYGAGLSIILARPFTIGDTIEVKGGSGVVQEIKLAHTQLIGEDGELITIPNKRIVGEVIVNSHSNRIVEARIPLAQADDADRAIALLREVLEADETVPGEPRPQVGVHDFTYGGVIIGLRYWVPSQRYFQERYRLNTALLSALKKGGVALLEARGAGLPVAPTSADPEERA</sequence>
<evidence type="ECO:0000313" key="10">
    <source>
        <dbReference type="EMBL" id="MCZ4281473.1"/>
    </source>
</evidence>
<dbReference type="PANTHER" id="PTHR30221">
    <property type="entry name" value="SMALL-CONDUCTANCE MECHANOSENSITIVE CHANNEL"/>
    <property type="match status" value="1"/>
</dbReference>
<reference evidence="10" key="1">
    <citation type="submission" date="2022-12" db="EMBL/GenBank/DDBJ databases">
        <title>Bacterial isolates from different developmental stages of Nematostella vectensis.</title>
        <authorList>
            <person name="Fraune S."/>
        </authorList>
    </citation>
    <scope>NUCLEOTIDE SEQUENCE</scope>
    <source>
        <strain evidence="10">G21630-S1</strain>
    </source>
</reference>
<comment type="caution">
    <text evidence="7">Lacks conserved residue(s) required for the propagation of feature annotation.</text>
</comment>
<evidence type="ECO:0000259" key="9">
    <source>
        <dbReference type="Pfam" id="PF21082"/>
    </source>
</evidence>
<dbReference type="InterPro" id="IPR011066">
    <property type="entry name" value="MscS_channel_C_sf"/>
</dbReference>
<accession>A0ABT4LK51</accession>
<dbReference type="Gene3D" id="2.30.30.60">
    <property type="match status" value="1"/>
</dbReference>
<comment type="function">
    <text evidence="7">Mechanosensitive channel that participates in the regulation of osmotic pressure changes within the cell, opening in response to stretch forces in the membrane lipid bilayer, without the need for other proteins. Contributes to normal resistance to hypoosmotic shock. Forms an ion channel of 1.0 nanosiemens conductance with a slight preference for anions.</text>
</comment>
<feature type="transmembrane region" description="Helical" evidence="7">
    <location>
        <begin position="20"/>
        <end position="40"/>
    </location>
</feature>
<dbReference type="Gene3D" id="1.10.287.1260">
    <property type="match status" value="1"/>
</dbReference>
<gene>
    <name evidence="10" type="ORF">O4H49_11840</name>
</gene>
<evidence type="ECO:0000256" key="5">
    <source>
        <dbReference type="ARBA" id="ARBA00022989"/>
    </source>
</evidence>
<dbReference type="InterPro" id="IPR045275">
    <property type="entry name" value="MscS_archaea/bacteria_type"/>
</dbReference>
<dbReference type="RefSeq" id="WP_269423622.1">
    <property type="nucleotide sequence ID" value="NZ_JAPWGY010000003.1"/>
</dbReference>
<feature type="domain" description="Mechanosensitive ion channel MscS C-terminal" evidence="9">
    <location>
        <begin position="179"/>
        <end position="253"/>
    </location>
</feature>
<dbReference type="SUPFAM" id="SSF50182">
    <property type="entry name" value="Sm-like ribonucleoproteins"/>
    <property type="match status" value="1"/>
</dbReference>
<keyword evidence="7" id="KW-0406">Ion transport</keyword>
<feature type="domain" description="Mechanosensitive ion channel MscS" evidence="8">
    <location>
        <begin position="110"/>
        <end position="174"/>
    </location>
</feature>
<protein>
    <recommendedName>
        <fullName evidence="7">Small-conductance mechanosensitive channel</fullName>
    </recommendedName>
</protein>
<evidence type="ECO:0000313" key="11">
    <source>
        <dbReference type="Proteomes" id="UP001069802"/>
    </source>
</evidence>